<feature type="compositionally biased region" description="Basic residues" evidence="1">
    <location>
        <begin position="161"/>
        <end position="179"/>
    </location>
</feature>
<dbReference type="AlphaFoldDB" id="A0A9P5HEH9"/>
<feature type="compositionally biased region" description="Basic residues" evidence="1">
    <location>
        <begin position="65"/>
        <end position="74"/>
    </location>
</feature>
<feature type="compositionally biased region" description="Basic and acidic residues" evidence="1">
    <location>
        <begin position="50"/>
        <end position="60"/>
    </location>
</feature>
<name>A0A9P5HEH9_9HYPO</name>
<dbReference type="EMBL" id="JAANBB010000044">
    <property type="protein sequence ID" value="KAF7553550.1"/>
    <property type="molecule type" value="Genomic_DNA"/>
</dbReference>
<dbReference type="Proteomes" id="UP000722485">
    <property type="component" value="Unassembled WGS sequence"/>
</dbReference>
<feature type="compositionally biased region" description="Polar residues" evidence="1">
    <location>
        <begin position="105"/>
        <end position="114"/>
    </location>
</feature>
<evidence type="ECO:0000256" key="1">
    <source>
        <dbReference type="SAM" id="MobiDB-lite"/>
    </source>
</evidence>
<accession>A0A9P5HEH9</accession>
<keyword evidence="3" id="KW-1185">Reference proteome</keyword>
<feature type="compositionally biased region" description="Pro residues" evidence="1">
    <location>
        <begin position="79"/>
        <end position="95"/>
    </location>
</feature>
<sequence>MPSGRVRSHSWTGHAVQDQACEATTGASSFIDTALIETLSQVVTRRKTARKEGVTARKEGVAAAHKARKIRKGAAPKTPATPIPPPAPSPSPSSPPASAEPSYRDISSQGNGPQINGPYTRIESKDTSKTTTIYTNKLVIINNIYTTQEQQPQREEEGTARRRRAAGSRRRRRRKQGRR</sequence>
<reference evidence="2" key="1">
    <citation type="submission" date="2020-03" db="EMBL/GenBank/DDBJ databases">
        <title>Draft Genome Sequence of Cylindrodendrum hubeiense.</title>
        <authorList>
            <person name="Buettner E."/>
            <person name="Kellner H."/>
        </authorList>
    </citation>
    <scope>NUCLEOTIDE SEQUENCE</scope>
    <source>
        <strain evidence="2">IHI 201604</strain>
    </source>
</reference>
<protein>
    <submittedName>
        <fullName evidence="2">Uncharacterized protein</fullName>
    </submittedName>
</protein>
<feature type="region of interest" description="Disordered" evidence="1">
    <location>
        <begin position="46"/>
        <end position="124"/>
    </location>
</feature>
<comment type="caution">
    <text evidence="2">The sequence shown here is derived from an EMBL/GenBank/DDBJ whole genome shotgun (WGS) entry which is preliminary data.</text>
</comment>
<organism evidence="2 3">
    <name type="scientific">Cylindrodendrum hubeiense</name>
    <dbReference type="NCBI Taxonomy" id="595255"/>
    <lineage>
        <taxon>Eukaryota</taxon>
        <taxon>Fungi</taxon>
        <taxon>Dikarya</taxon>
        <taxon>Ascomycota</taxon>
        <taxon>Pezizomycotina</taxon>
        <taxon>Sordariomycetes</taxon>
        <taxon>Hypocreomycetidae</taxon>
        <taxon>Hypocreales</taxon>
        <taxon>Nectriaceae</taxon>
        <taxon>Cylindrodendrum</taxon>
    </lineage>
</organism>
<feature type="region of interest" description="Disordered" evidence="1">
    <location>
        <begin position="145"/>
        <end position="179"/>
    </location>
</feature>
<evidence type="ECO:0000313" key="2">
    <source>
        <dbReference type="EMBL" id="KAF7553550.1"/>
    </source>
</evidence>
<gene>
    <name evidence="2" type="ORF">G7Z17_g3564</name>
</gene>
<evidence type="ECO:0000313" key="3">
    <source>
        <dbReference type="Proteomes" id="UP000722485"/>
    </source>
</evidence>
<proteinExistence type="predicted"/>